<dbReference type="OrthoDB" id="244550at2"/>
<evidence type="ECO:0000256" key="4">
    <source>
        <dbReference type="SAM" id="MobiDB-lite"/>
    </source>
</evidence>
<keyword evidence="8" id="KW-1185">Reference proteome</keyword>
<gene>
    <name evidence="7" type="primary">epsE_3</name>
    <name evidence="7" type="ORF">Pr1d_38130</name>
</gene>
<evidence type="ECO:0000256" key="3">
    <source>
        <dbReference type="ARBA" id="ARBA00022840"/>
    </source>
</evidence>
<keyword evidence="5" id="KW-1133">Transmembrane helix</keyword>
<dbReference type="EMBL" id="CP042913">
    <property type="protein sequence ID" value="QEG36499.1"/>
    <property type="molecule type" value="Genomic_DNA"/>
</dbReference>
<feature type="domain" description="Bacterial type II secretion system protein E" evidence="6">
    <location>
        <begin position="250"/>
        <end position="633"/>
    </location>
</feature>
<dbReference type="KEGG" id="bgok:Pr1d_38130"/>
<keyword evidence="5" id="KW-0472">Membrane</keyword>
<dbReference type="SUPFAM" id="SSF52540">
    <property type="entry name" value="P-loop containing nucleoside triphosphate hydrolases"/>
    <property type="match status" value="1"/>
</dbReference>
<organism evidence="7 8">
    <name type="scientific">Bythopirellula goksoeyrii</name>
    <dbReference type="NCBI Taxonomy" id="1400387"/>
    <lineage>
        <taxon>Bacteria</taxon>
        <taxon>Pseudomonadati</taxon>
        <taxon>Planctomycetota</taxon>
        <taxon>Planctomycetia</taxon>
        <taxon>Pirellulales</taxon>
        <taxon>Lacipirellulaceae</taxon>
        <taxon>Bythopirellula</taxon>
    </lineage>
</organism>
<evidence type="ECO:0000256" key="1">
    <source>
        <dbReference type="ARBA" id="ARBA00006611"/>
    </source>
</evidence>
<dbReference type="RefSeq" id="WP_148074835.1">
    <property type="nucleotide sequence ID" value="NZ_CP042913.1"/>
</dbReference>
<dbReference type="PANTHER" id="PTHR30258">
    <property type="entry name" value="TYPE II SECRETION SYSTEM PROTEIN GSPE-RELATED"/>
    <property type="match status" value="1"/>
</dbReference>
<feature type="region of interest" description="Disordered" evidence="4">
    <location>
        <begin position="52"/>
        <end position="81"/>
    </location>
</feature>
<feature type="transmembrane region" description="Helical" evidence="5">
    <location>
        <begin position="93"/>
        <end position="115"/>
    </location>
</feature>
<evidence type="ECO:0000256" key="2">
    <source>
        <dbReference type="ARBA" id="ARBA00022741"/>
    </source>
</evidence>
<proteinExistence type="inferred from homology"/>
<sequence>MLKLTRIVSPSAASLLLCIFVQTWLTPGSVWAQTSLGELGATQAIGNELDTGAARRGGANNDQPAEGSEPALTNPNASSGNATPDFSQRALTLSFNLGVLLKLIGLVVIFWMWVAAGDWVNRDCQIHGLGWHKWSLIYYLPFVLLTVLMFFLPAPTWLRALLMFVAFVASWVPYVLVHNKNVEPHETVLTSSWWRYAIATTLSSVGIKMSSERKADYEKGAPVELMAMGAEDLSTNNANLLAARQSPGYLLLKDAVAELVQRRADKLMLDYTQQGVTVRHEIDGVWHNGEPRDRESSDVMLAVIKTLANLNVKDRKNKQQGQFGAKYEGKTYICPVVSQGVATGERVVVTRIGEKQNMVHYDDLGMREGLQKQWAELMGAEAGLVIFSSLPGGGLSTMINVSLEETDRLMRDFVAIEEVSNREHDIQNISVTTYDASKGETPASILPTLIRTYPNVYVLRDMTDVETAKLLFKEVQDEHLVVTSIRAKEAAEALLRFLQLKMPPKEFAKVTKGVLYQRLIRKLCPDCKVGYTPPSDVLRKLGIPAGKVEQLYRPPKGDEIEKPCKACQGLGYLGRTGLFELLVVNDKIREILIKQPKLPLLKEAARASRQRSLQEEGVLLVAQGTTSLQELTRVLKQ</sequence>
<dbReference type="AlphaFoldDB" id="A0A5B9QF36"/>
<keyword evidence="3" id="KW-0067">ATP-binding</keyword>
<dbReference type="InterPro" id="IPR027417">
    <property type="entry name" value="P-loop_NTPase"/>
</dbReference>
<dbReference type="GO" id="GO:0005886">
    <property type="term" value="C:plasma membrane"/>
    <property type="evidence" value="ECO:0007669"/>
    <property type="project" value="TreeGrafter"/>
</dbReference>
<feature type="transmembrane region" description="Helical" evidence="5">
    <location>
        <begin position="136"/>
        <end position="154"/>
    </location>
</feature>
<accession>A0A5B9QF36</accession>
<dbReference type="GO" id="GO:0005524">
    <property type="term" value="F:ATP binding"/>
    <property type="evidence" value="ECO:0007669"/>
    <property type="project" value="UniProtKB-KW"/>
</dbReference>
<dbReference type="PANTHER" id="PTHR30258:SF2">
    <property type="entry name" value="COMG OPERON PROTEIN 1"/>
    <property type="match status" value="1"/>
</dbReference>
<evidence type="ECO:0000313" key="7">
    <source>
        <dbReference type="EMBL" id="QEG36499.1"/>
    </source>
</evidence>
<evidence type="ECO:0000259" key="6">
    <source>
        <dbReference type="Pfam" id="PF00437"/>
    </source>
</evidence>
<keyword evidence="5" id="KW-0812">Transmembrane</keyword>
<reference evidence="7 8" key="1">
    <citation type="submission" date="2019-08" db="EMBL/GenBank/DDBJ databases">
        <title>Deep-cultivation of Planctomycetes and their phenomic and genomic characterization uncovers novel biology.</title>
        <authorList>
            <person name="Wiegand S."/>
            <person name="Jogler M."/>
            <person name="Boedeker C."/>
            <person name="Pinto D."/>
            <person name="Vollmers J."/>
            <person name="Rivas-Marin E."/>
            <person name="Kohn T."/>
            <person name="Peeters S.H."/>
            <person name="Heuer A."/>
            <person name="Rast P."/>
            <person name="Oberbeckmann S."/>
            <person name="Bunk B."/>
            <person name="Jeske O."/>
            <person name="Meyerdierks A."/>
            <person name="Storesund J.E."/>
            <person name="Kallscheuer N."/>
            <person name="Luecker S."/>
            <person name="Lage O.M."/>
            <person name="Pohl T."/>
            <person name="Merkel B.J."/>
            <person name="Hornburger P."/>
            <person name="Mueller R.-W."/>
            <person name="Bruemmer F."/>
            <person name="Labrenz M."/>
            <person name="Spormann A.M."/>
            <person name="Op den Camp H."/>
            <person name="Overmann J."/>
            <person name="Amann R."/>
            <person name="Jetten M.S.M."/>
            <person name="Mascher T."/>
            <person name="Medema M.H."/>
            <person name="Devos D.P."/>
            <person name="Kaster A.-K."/>
            <person name="Ovreas L."/>
            <person name="Rohde M."/>
            <person name="Galperin M.Y."/>
            <person name="Jogler C."/>
        </authorList>
    </citation>
    <scope>NUCLEOTIDE SEQUENCE [LARGE SCALE GENOMIC DNA]</scope>
    <source>
        <strain evidence="7 8">Pr1d</strain>
    </source>
</reference>
<dbReference type="Gene3D" id="3.40.50.300">
    <property type="entry name" value="P-loop containing nucleotide triphosphate hydrolases"/>
    <property type="match status" value="1"/>
</dbReference>
<evidence type="ECO:0000256" key="5">
    <source>
        <dbReference type="SAM" id="Phobius"/>
    </source>
</evidence>
<dbReference type="GO" id="GO:0016887">
    <property type="term" value="F:ATP hydrolysis activity"/>
    <property type="evidence" value="ECO:0007669"/>
    <property type="project" value="TreeGrafter"/>
</dbReference>
<dbReference type="Proteomes" id="UP000323917">
    <property type="component" value="Chromosome"/>
</dbReference>
<evidence type="ECO:0000313" key="8">
    <source>
        <dbReference type="Proteomes" id="UP000323917"/>
    </source>
</evidence>
<name>A0A5B9QF36_9BACT</name>
<keyword evidence="2" id="KW-0547">Nucleotide-binding</keyword>
<comment type="similarity">
    <text evidence="1">Belongs to the GSP E family.</text>
</comment>
<dbReference type="Gene3D" id="3.30.450.90">
    <property type="match status" value="1"/>
</dbReference>
<protein>
    <submittedName>
        <fullName evidence="7">Type II secretion system protein E</fullName>
    </submittedName>
</protein>
<dbReference type="Pfam" id="PF00437">
    <property type="entry name" value="T2SSE"/>
    <property type="match status" value="1"/>
</dbReference>
<feature type="compositionally biased region" description="Polar residues" evidence="4">
    <location>
        <begin position="71"/>
        <end position="81"/>
    </location>
</feature>
<dbReference type="InterPro" id="IPR001482">
    <property type="entry name" value="T2SS/T4SS_dom"/>
</dbReference>